<reference evidence="1" key="2">
    <citation type="submission" date="2020-09" db="EMBL/GenBank/DDBJ databases">
        <authorList>
            <person name="Sun Q."/>
            <person name="Sedlacek I."/>
        </authorList>
    </citation>
    <scope>NUCLEOTIDE SEQUENCE</scope>
    <source>
        <strain evidence="1">CCM 7905</strain>
    </source>
</reference>
<gene>
    <name evidence="1" type="ORF">GCM10007304_17980</name>
</gene>
<protein>
    <submittedName>
        <fullName evidence="1">Uncharacterized protein</fullName>
    </submittedName>
</protein>
<proteinExistence type="predicted"/>
<dbReference type="RefSeq" id="WP_188544467.1">
    <property type="nucleotide sequence ID" value="NZ_BMCU01000002.1"/>
</dbReference>
<accession>A0A917CZY8</accession>
<comment type="caution">
    <text evidence="1">The sequence shown here is derived from an EMBL/GenBank/DDBJ whole genome shotgun (WGS) entry which is preliminary data.</text>
</comment>
<reference evidence="1" key="1">
    <citation type="journal article" date="2014" name="Int. J. Syst. Evol. Microbiol.">
        <title>Complete genome sequence of Corynebacterium casei LMG S-19264T (=DSM 44701T), isolated from a smear-ripened cheese.</title>
        <authorList>
            <consortium name="US DOE Joint Genome Institute (JGI-PGF)"/>
            <person name="Walter F."/>
            <person name="Albersmeier A."/>
            <person name="Kalinowski J."/>
            <person name="Ruckert C."/>
        </authorList>
    </citation>
    <scope>NUCLEOTIDE SEQUENCE</scope>
    <source>
        <strain evidence="1">CCM 7905</strain>
    </source>
</reference>
<dbReference type="AlphaFoldDB" id="A0A917CZY8"/>
<evidence type="ECO:0000313" key="2">
    <source>
        <dbReference type="Proteomes" id="UP000654257"/>
    </source>
</evidence>
<keyword evidence="2" id="KW-1185">Reference proteome</keyword>
<evidence type="ECO:0000313" key="1">
    <source>
        <dbReference type="EMBL" id="GGG04259.1"/>
    </source>
</evidence>
<dbReference type="EMBL" id="BMCU01000002">
    <property type="protein sequence ID" value="GGG04259.1"/>
    <property type="molecule type" value="Genomic_DNA"/>
</dbReference>
<dbReference type="Proteomes" id="UP000654257">
    <property type="component" value="Unassembled WGS sequence"/>
</dbReference>
<organism evidence="1 2">
    <name type="scientific">Rhodococcoides trifolii</name>
    <dbReference type="NCBI Taxonomy" id="908250"/>
    <lineage>
        <taxon>Bacteria</taxon>
        <taxon>Bacillati</taxon>
        <taxon>Actinomycetota</taxon>
        <taxon>Actinomycetes</taxon>
        <taxon>Mycobacteriales</taxon>
        <taxon>Nocardiaceae</taxon>
        <taxon>Rhodococcoides</taxon>
    </lineage>
</organism>
<name>A0A917CZY8_9NOCA</name>
<sequence>MTAKTYRKKPVEIQAVFWDGTASGATPIIDWVLSHGGSARYLDPQPEHRFETGAVLEAEDEPSLSVKTLEGWIKYPPDYVFIRGVQGEFYACEGGIFAATYEPV</sequence>